<dbReference type="Proteomes" id="UP000705867">
    <property type="component" value="Unassembled WGS sequence"/>
</dbReference>
<reference evidence="1" key="1">
    <citation type="journal article" date="2021" name="bioRxiv">
        <title>Unraveling nitrogen, sulfur and carbon metabolic pathways and microbial community transcriptional responses to substrate deprivation and toxicity stresses in a bioreactor mimicking anoxic brackish coastal sediment conditions.</title>
        <authorList>
            <person name="Martins P.D."/>
            <person name="Echeveste M.J."/>
            <person name="Arshad A."/>
            <person name="Kurth J."/>
            <person name="Ouboter H."/>
            <person name="Jetten M.S.M."/>
            <person name="Welte C.U."/>
        </authorList>
    </citation>
    <scope>NUCLEOTIDE SEQUENCE</scope>
    <source>
        <strain evidence="1">MAG_39</strain>
    </source>
</reference>
<evidence type="ECO:0000313" key="1">
    <source>
        <dbReference type="EMBL" id="MBZ0154891.1"/>
    </source>
</evidence>
<dbReference type="AlphaFoldDB" id="A0A953LVI1"/>
<comment type="caution">
    <text evidence="1">The sequence shown here is derived from an EMBL/GenBank/DDBJ whole genome shotgun (WGS) entry which is preliminary data.</text>
</comment>
<protein>
    <submittedName>
        <fullName evidence="1">Uncharacterized protein</fullName>
    </submittedName>
</protein>
<name>A0A953LVI1_9BACT</name>
<dbReference type="EMBL" id="JAIOIV010000015">
    <property type="protein sequence ID" value="MBZ0154891.1"/>
    <property type="molecule type" value="Genomic_DNA"/>
</dbReference>
<accession>A0A953LVI1</accession>
<organism evidence="1 2">
    <name type="scientific">Candidatus Nitrobium versatile</name>
    <dbReference type="NCBI Taxonomy" id="2884831"/>
    <lineage>
        <taxon>Bacteria</taxon>
        <taxon>Pseudomonadati</taxon>
        <taxon>Nitrospirota</taxon>
        <taxon>Nitrospiria</taxon>
        <taxon>Nitrospirales</taxon>
        <taxon>Nitrospiraceae</taxon>
        <taxon>Candidatus Nitrobium</taxon>
    </lineage>
</organism>
<gene>
    <name evidence="1" type="ORF">K8I29_01590</name>
</gene>
<reference evidence="1" key="2">
    <citation type="submission" date="2021-08" db="EMBL/GenBank/DDBJ databases">
        <authorList>
            <person name="Dalcin Martins P."/>
        </authorList>
    </citation>
    <scope>NUCLEOTIDE SEQUENCE</scope>
    <source>
        <strain evidence="1">MAG_39</strain>
    </source>
</reference>
<proteinExistence type="predicted"/>
<evidence type="ECO:0000313" key="2">
    <source>
        <dbReference type="Proteomes" id="UP000705867"/>
    </source>
</evidence>
<sequence>MGKTKPFSFRISNDLYDSVKKLADFFNLSLSDLVERLLIYFKHNPHEIVDLKIKKTIAAQKEQEVLQLQQNPMEGISSIRKTGIETFGQLCWIASLMQQAWSRSSGTVTAPWVTNVAKAIKLLLQTKIANIGELNPYLLTTYPITTPEDLSSTSLIKKVDNSITAMLKIERIDKFHADQIARCFEVLIRDGEFDISQELLNSIKHLLEPWCFWVAKRAIVRKPFGREIDTALLLNQTTPRRHDILLPENTHGTDPVRMEIFMPPFPASDEVFSCGFDFMNSEKLTFTIACTSITYYELIEAINILERNKVIVDYGAWQLMKEEKQGAYTIRKDSVLIFVDKKEFESFIKLAKDAYNIEDVKRAIEFSLAEKYGAV</sequence>